<evidence type="ECO:0000256" key="5">
    <source>
        <dbReference type="RuleBase" id="RU003495"/>
    </source>
</evidence>
<dbReference type="HAMAP" id="MF_02071">
    <property type="entry name" value="RlpA"/>
    <property type="match status" value="1"/>
</dbReference>
<comment type="function">
    <text evidence="4">Lytic transglycosylase with a strong preference for naked glycan strands that lack stem peptides.</text>
</comment>
<comment type="caution">
    <text evidence="8">The sequence shown here is derived from an EMBL/GenBank/DDBJ whole genome shotgun (WGS) entry which is preliminary data.</text>
</comment>
<dbReference type="Gene3D" id="3.30.70.1070">
    <property type="entry name" value="Sporulation related repeat"/>
    <property type="match status" value="1"/>
</dbReference>
<keyword evidence="3 4" id="KW-0961">Cell wall biogenesis/degradation</keyword>
<keyword evidence="2 4" id="KW-0456">Lyase</keyword>
<keyword evidence="4" id="KW-0449">Lipoprotein</keyword>
<feature type="domain" description="SPOR" evidence="7">
    <location>
        <begin position="176"/>
        <end position="251"/>
    </location>
</feature>
<protein>
    <recommendedName>
        <fullName evidence="4">Endolytic peptidoglycan transglycosylase RlpA</fullName>
        <ecNumber evidence="4">4.2.2.-</ecNumber>
    </recommendedName>
</protein>
<dbReference type="SUPFAM" id="SSF50685">
    <property type="entry name" value="Barwin-like endoglucanases"/>
    <property type="match status" value="1"/>
</dbReference>
<dbReference type="InterPro" id="IPR012997">
    <property type="entry name" value="RplA"/>
</dbReference>
<evidence type="ECO:0000256" key="3">
    <source>
        <dbReference type="ARBA" id="ARBA00023316"/>
    </source>
</evidence>
<evidence type="ECO:0000256" key="6">
    <source>
        <dbReference type="SAM" id="SignalP"/>
    </source>
</evidence>
<dbReference type="PANTHER" id="PTHR34183:SF1">
    <property type="entry name" value="ENDOLYTIC PEPTIDOGLYCAN TRANSGLYCOSYLASE RLPA"/>
    <property type="match status" value="1"/>
</dbReference>
<keyword evidence="1 6" id="KW-0732">Signal</keyword>
<dbReference type="PANTHER" id="PTHR34183">
    <property type="entry name" value="ENDOLYTIC PEPTIDOGLYCAN TRANSGLYCOSYLASE RLPA"/>
    <property type="match status" value="1"/>
</dbReference>
<feature type="signal peptide" evidence="6">
    <location>
        <begin position="1"/>
        <end position="24"/>
    </location>
</feature>
<comment type="similarity">
    <text evidence="4 5">Belongs to the RlpA family.</text>
</comment>
<dbReference type="EC" id="4.2.2.-" evidence="4"/>
<dbReference type="InterPro" id="IPR036908">
    <property type="entry name" value="RlpA-like_sf"/>
</dbReference>
<keyword evidence="4" id="KW-1003">Cell membrane</keyword>
<dbReference type="Proteomes" id="UP001597124">
    <property type="component" value="Unassembled WGS sequence"/>
</dbReference>
<sequence>MSGLRSFRCGVVPFLLLPLLSACAGSVQAPKSAGTYKVGNPYQIAGKWYYPSDDPHYQETGTASWYGPTFHGKSTANGEQFDENDVTAAHRTLPMPSYVEVTNLENGRKLVVRVNDRGPFAKDRIIDLSRRSAQLLGVEQQGTARVHVKRIYPKGQQPAVVVAALPSPPAPAPVIAAPVGEIFVQVAALSDRGRASSLAAELTRFGVSNVSSTGAGFYRVRVGPFADEASATAVLAQLQAAGYAEARVVGLKPTA</sequence>
<dbReference type="NCBIfam" id="TIGR00413">
    <property type="entry name" value="rlpA"/>
    <property type="match status" value="1"/>
</dbReference>
<dbReference type="InterPro" id="IPR034718">
    <property type="entry name" value="RlpA"/>
</dbReference>
<comment type="subcellular location">
    <subcellularLocation>
        <location evidence="4">Cell membrane</location>
        <topology evidence="4">Lipid-anchor</topology>
    </subcellularLocation>
</comment>
<reference evidence="9" key="1">
    <citation type="journal article" date="2019" name="Int. J. Syst. Evol. Microbiol.">
        <title>The Global Catalogue of Microorganisms (GCM) 10K type strain sequencing project: providing services to taxonomists for standard genome sequencing and annotation.</title>
        <authorList>
            <consortium name="The Broad Institute Genomics Platform"/>
            <consortium name="The Broad Institute Genome Sequencing Center for Infectious Disease"/>
            <person name="Wu L."/>
            <person name="Ma J."/>
        </authorList>
    </citation>
    <scope>NUCLEOTIDE SEQUENCE [LARGE SCALE GENOMIC DNA]</scope>
    <source>
        <strain evidence="9">CCUG 52537</strain>
    </source>
</reference>
<evidence type="ECO:0000256" key="4">
    <source>
        <dbReference type="HAMAP-Rule" id="MF_02071"/>
    </source>
</evidence>
<accession>A0ABW3C6S1</accession>
<evidence type="ECO:0000313" key="8">
    <source>
        <dbReference type="EMBL" id="MFD0850180.1"/>
    </source>
</evidence>
<evidence type="ECO:0000259" key="7">
    <source>
        <dbReference type="PROSITE" id="PS51724"/>
    </source>
</evidence>
<keyword evidence="4" id="KW-0472">Membrane</keyword>
<dbReference type="InterPro" id="IPR009009">
    <property type="entry name" value="RlpA-like_DPBB"/>
</dbReference>
<dbReference type="RefSeq" id="WP_381494011.1">
    <property type="nucleotide sequence ID" value="NZ_JBHTIK010000015.1"/>
</dbReference>
<keyword evidence="9" id="KW-1185">Reference proteome</keyword>
<dbReference type="Pfam" id="PF03330">
    <property type="entry name" value="DPBB_1"/>
    <property type="match status" value="1"/>
</dbReference>
<dbReference type="Gene3D" id="2.40.40.10">
    <property type="entry name" value="RlpA-like domain"/>
    <property type="match status" value="1"/>
</dbReference>
<dbReference type="EMBL" id="JBHTIK010000015">
    <property type="protein sequence ID" value="MFD0850180.1"/>
    <property type="molecule type" value="Genomic_DNA"/>
</dbReference>
<dbReference type="InterPro" id="IPR036680">
    <property type="entry name" value="SPOR-like_sf"/>
</dbReference>
<evidence type="ECO:0000256" key="2">
    <source>
        <dbReference type="ARBA" id="ARBA00023239"/>
    </source>
</evidence>
<dbReference type="PROSITE" id="PS51257">
    <property type="entry name" value="PROKAR_LIPOPROTEIN"/>
    <property type="match status" value="1"/>
</dbReference>
<dbReference type="CDD" id="cd22268">
    <property type="entry name" value="DPBB_RlpA-like"/>
    <property type="match status" value="1"/>
</dbReference>
<evidence type="ECO:0000313" key="9">
    <source>
        <dbReference type="Proteomes" id="UP001597124"/>
    </source>
</evidence>
<name>A0ABW3C6S1_SPHXN</name>
<organism evidence="8 9">
    <name type="scientific">Sphingosinicella xenopeptidilytica</name>
    <dbReference type="NCBI Taxonomy" id="364098"/>
    <lineage>
        <taxon>Bacteria</taxon>
        <taxon>Pseudomonadati</taxon>
        <taxon>Pseudomonadota</taxon>
        <taxon>Alphaproteobacteria</taxon>
        <taxon>Sphingomonadales</taxon>
        <taxon>Sphingosinicellaceae</taxon>
        <taxon>Sphingosinicella</taxon>
    </lineage>
</organism>
<gene>
    <name evidence="4" type="primary">rlpA</name>
    <name evidence="8" type="ORF">ACFQ00_17730</name>
</gene>
<dbReference type="Pfam" id="PF05036">
    <property type="entry name" value="SPOR"/>
    <property type="match status" value="1"/>
</dbReference>
<dbReference type="InterPro" id="IPR007730">
    <property type="entry name" value="SPOR-like_dom"/>
</dbReference>
<proteinExistence type="inferred from homology"/>
<evidence type="ECO:0000256" key="1">
    <source>
        <dbReference type="ARBA" id="ARBA00022729"/>
    </source>
</evidence>
<dbReference type="PROSITE" id="PS51724">
    <property type="entry name" value="SPOR"/>
    <property type="match status" value="1"/>
</dbReference>
<dbReference type="SUPFAM" id="SSF110997">
    <property type="entry name" value="Sporulation related repeat"/>
    <property type="match status" value="1"/>
</dbReference>
<feature type="chain" id="PRO_5045575530" description="Endolytic peptidoglycan transglycosylase RlpA" evidence="6">
    <location>
        <begin position="25"/>
        <end position="255"/>
    </location>
</feature>
<keyword evidence="4" id="KW-0564">Palmitate</keyword>